<organism evidence="1">
    <name type="scientific">hydrothermal vent metagenome</name>
    <dbReference type="NCBI Taxonomy" id="652676"/>
    <lineage>
        <taxon>unclassified sequences</taxon>
        <taxon>metagenomes</taxon>
        <taxon>ecological metagenomes</taxon>
    </lineage>
</organism>
<accession>A0A1W1CH09</accession>
<name>A0A1W1CH09_9ZZZZ</name>
<gene>
    <name evidence="1" type="ORF">MNB_SV-13-1687</name>
</gene>
<dbReference type="EMBL" id="FPHM01000089">
    <property type="protein sequence ID" value="SFV65076.1"/>
    <property type="molecule type" value="Genomic_DNA"/>
</dbReference>
<dbReference type="AlphaFoldDB" id="A0A1W1CH09"/>
<sequence>MHKFEKIKLNEEIYSMVFGLGKVVFVLTKSLRLEGYFIFEVQYDNGQKVFYTEDGKPNWCQEQENCNITICYKEEVNFDKLDMKPKKKILKRQKIHKLRYEDNLEMMSPAGGWIDANLMPNIMLDNAIRNEEFHLFRKAKA</sequence>
<evidence type="ECO:0000313" key="1">
    <source>
        <dbReference type="EMBL" id="SFV65076.1"/>
    </source>
</evidence>
<protein>
    <submittedName>
        <fullName evidence="1">Uncharacterized protein</fullName>
    </submittedName>
</protein>
<proteinExistence type="predicted"/>
<reference evidence="1" key="1">
    <citation type="submission" date="2016-10" db="EMBL/GenBank/DDBJ databases">
        <authorList>
            <person name="de Groot N.N."/>
        </authorList>
    </citation>
    <scope>NUCLEOTIDE SEQUENCE</scope>
</reference>